<organism evidence="4 5">
    <name type="scientific">Enterococcus saigonensis</name>
    <dbReference type="NCBI Taxonomy" id="1805431"/>
    <lineage>
        <taxon>Bacteria</taxon>
        <taxon>Bacillati</taxon>
        <taxon>Bacillota</taxon>
        <taxon>Bacilli</taxon>
        <taxon>Lactobacillales</taxon>
        <taxon>Enterococcaceae</taxon>
        <taxon>Enterococcus</taxon>
    </lineage>
</organism>
<dbReference type="Pfam" id="PF13411">
    <property type="entry name" value="MerR_1"/>
    <property type="match status" value="1"/>
</dbReference>
<name>A0A679IH92_9ENTE</name>
<protein>
    <submittedName>
        <fullName evidence="4">MerR family transcriptional regulator</fullName>
    </submittedName>
</protein>
<accession>A0A679IH92</accession>
<dbReference type="AlphaFoldDB" id="A0A679IH92"/>
<dbReference type="PANTHER" id="PTHR30204">
    <property type="entry name" value="REDOX-CYCLING DRUG-SENSING TRANSCRIPTIONAL ACTIVATOR SOXR"/>
    <property type="match status" value="1"/>
</dbReference>
<reference evidence="4 5" key="1">
    <citation type="submission" date="2020-02" db="EMBL/GenBank/DDBJ databases">
        <title>Characterization of vanA genotype vancomycin-resistant Enterococcus saigonensis VE80.</title>
        <authorList>
            <person name="Harada T."/>
            <person name="Motooka D."/>
            <person name="Nakamura S."/>
            <person name="Yamamoto Y."/>
            <person name="Kawahara R."/>
            <person name="Kawatsu K."/>
        </authorList>
    </citation>
    <scope>NUCLEOTIDE SEQUENCE [LARGE SCALE GENOMIC DNA]</scope>
    <source>
        <strain evidence="4 5">VE80</strain>
    </source>
</reference>
<feature type="domain" description="HTH merR-type" evidence="3">
    <location>
        <begin position="7"/>
        <end position="75"/>
    </location>
</feature>
<dbReference type="Gene3D" id="1.10.1660.10">
    <property type="match status" value="1"/>
</dbReference>
<evidence type="ECO:0000313" key="4">
    <source>
        <dbReference type="EMBL" id="BCA84585.1"/>
    </source>
</evidence>
<dbReference type="RefSeq" id="WP_173101983.1">
    <property type="nucleotide sequence ID" value="NZ_AP022822.1"/>
</dbReference>
<feature type="coiled-coil region" evidence="2">
    <location>
        <begin position="86"/>
        <end position="120"/>
    </location>
</feature>
<dbReference type="EMBL" id="AP022822">
    <property type="protein sequence ID" value="BCA84585.1"/>
    <property type="molecule type" value="Genomic_DNA"/>
</dbReference>
<dbReference type="GO" id="GO:0003700">
    <property type="term" value="F:DNA-binding transcription factor activity"/>
    <property type="evidence" value="ECO:0007669"/>
    <property type="project" value="InterPro"/>
</dbReference>
<dbReference type="PROSITE" id="PS50937">
    <property type="entry name" value="HTH_MERR_2"/>
    <property type="match status" value="1"/>
</dbReference>
<proteinExistence type="predicted"/>
<dbReference type="KEGG" id="esg:EsVE80_01080"/>
<evidence type="ECO:0000256" key="1">
    <source>
        <dbReference type="ARBA" id="ARBA00023125"/>
    </source>
</evidence>
<dbReference type="InterPro" id="IPR009061">
    <property type="entry name" value="DNA-bd_dom_put_sf"/>
</dbReference>
<dbReference type="CDD" id="cd01109">
    <property type="entry name" value="HTH_YyaN"/>
    <property type="match status" value="1"/>
</dbReference>
<gene>
    <name evidence="4" type="ORF">EsVE80_01080</name>
</gene>
<evidence type="ECO:0000259" key="3">
    <source>
        <dbReference type="PROSITE" id="PS50937"/>
    </source>
</evidence>
<sequence>MPVTTKKYSIQEISRQLAIPASTLRYYEKQGLLQNVHRAGKHRLYTTEHIDRLGAIQCFKKTGMSLKQIKDFFYHEDVTKDSAALVFLLENQCEAVKKQIAELEENKAQVERKLQFYTAKITAQQDSFGWTDFEEAERKEAGKL</sequence>
<dbReference type="Proteomes" id="UP000502998">
    <property type="component" value="Chromosome"/>
</dbReference>
<dbReference type="SUPFAM" id="SSF46955">
    <property type="entry name" value="Putative DNA-binding domain"/>
    <property type="match status" value="1"/>
</dbReference>
<dbReference type="InterPro" id="IPR000551">
    <property type="entry name" value="MerR-type_HTH_dom"/>
</dbReference>
<evidence type="ECO:0000313" key="5">
    <source>
        <dbReference type="Proteomes" id="UP000502998"/>
    </source>
</evidence>
<keyword evidence="1" id="KW-0238">DNA-binding</keyword>
<keyword evidence="2" id="KW-0175">Coiled coil</keyword>
<dbReference type="GO" id="GO:0003677">
    <property type="term" value="F:DNA binding"/>
    <property type="evidence" value="ECO:0007669"/>
    <property type="project" value="UniProtKB-KW"/>
</dbReference>
<dbReference type="PANTHER" id="PTHR30204:SF83">
    <property type="entry name" value="TRANSCRIPTIONAL REGULATOR, MERR FAMILY"/>
    <property type="match status" value="1"/>
</dbReference>
<dbReference type="InterPro" id="IPR047057">
    <property type="entry name" value="MerR_fam"/>
</dbReference>
<keyword evidence="5" id="KW-1185">Reference proteome</keyword>
<dbReference type="SMART" id="SM00422">
    <property type="entry name" value="HTH_MERR"/>
    <property type="match status" value="1"/>
</dbReference>
<evidence type="ECO:0000256" key="2">
    <source>
        <dbReference type="SAM" id="Coils"/>
    </source>
</evidence>